<dbReference type="RefSeq" id="WP_174474561.1">
    <property type="nucleotide sequence ID" value="NZ_JAGINN010000026.1"/>
</dbReference>
<reference evidence="2 3" key="1">
    <citation type="submission" date="2019-10" db="EMBL/GenBank/DDBJ databases">
        <title>Genome sequence of Azospirillum melinis.</title>
        <authorList>
            <person name="Ambrosini A."/>
            <person name="Sant'Anna F.H."/>
            <person name="Cassan F.D."/>
            <person name="Souza E.M."/>
            <person name="Passaglia L.M.P."/>
        </authorList>
    </citation>
    <scope>NUCLEOTIDE SEQUENCE [LARGE SCALE GENOMIC DNA]</scope>
    <source>
        <strain evidence="2 3">TMCY0552</strain>
    </source>
</reference>
<dbReference type="Proteomes" id="UP000605086">
    <property type="component" value="Unassembled WGS sequence"/>
</dbReference>
<proteinExistence type="predicted"/>
<protein>
    <recommendedName>
        <fullName evidence="4">Polysaccharide deacetylase</fullName>
    </recommendedName>
</protein>
<dbReference type="CDD" id="cd10928">
    <property type="entry name" value="CE4_u4"/>
    <property type="match status" value="1"/>
</dbReference>
<dbReference type="InterPro" id="IPR011330">
    <property type="entry name" value="Glyco_hydro/deAcase_b/a-brl"/>
</dbReference>
<dbReference type="SUPFAM" id="SSF88713">
    <property type="entry name" value="Glycoside hydrolase/deacetylase"/>
    <property type="match status" value="1"/>
</dbReference>
<dbReference type="Gene3D" id="3.20.20.370">
    <property type="entry name" value="Glycoside hydrolase/deacetylase"/>
    <property type="match status" value="1"/>
</dbReference>
<dbReference type="InterPro" id="IPR049591">
    <property type="entry name" value="CE4_u4-like"/>
</dbReference>
<evidence type="ECO:0008006" key="4">
    <source>
        <dbReference type="Google" id="ProtNLM"/>
    </source>
</evidence>
<sequence>MTNWTAVEDELARWTGLGRRCPLWLRDDDAVAASPQLDGLLTRCAQAGIPLGLAVIPADAEPSLTEAIANHAGVTPLVHGWSHTDHAAPGRKKCEFGPERSPEIRQAEAGRGLSTLRGLFGDRLLPLFVPPWNRMAADMPACLSASGYRAVSAFGPSPAPHDGIAWINTHLDLIDWRGSRSAVPLDALLDLLCRELRDRREGRRNPAEPIGLLTHHRVHDAAIWDLFDRLLDRLADHPALEWPAIGKLGVGRLV</sequence>
<evidence type="ECO:0000313" key="3">
    <source>
        <dbReference type="Proteomes" id="UP000605086"/>
    </source>
</evidence>
<dbReference type="EMBL" id="WHOS01000071">
    <property type="protein sequence ID" value="NUB03685.1"/>
    <property type="molecule type" value="Genomic_DNA"/>
</dbReference>
<keyword evidence="3" id="KW-1185">Reference proteome</keyword>
<feature type="region of interest" description="Disordered" evidence="1">
    <location>
        <begin position="82"/>
        <end position="101"/>
    </location>
</feature>
<organism evidence="2 3">
    <name type="scientific">Azospirillum melinis</name>
    <dbReference type="NCBI Taxonomy" id="328839"/>
    <lineage>
        <taxon>Bacteria</taxon>
        <taxon>Pseudomonadati</taxon>
        <taxon>Pseudomonadota</taxon>
        <taxon>Alphaproteobacteria</taxon>
        <taxon>Rhodospirillales</taxon>
        <taxon>Azospirillaceae</taxon>
        <taxon>Azospirillum</taxon>
    </lineage>
</organism>
<name>A0ABX2KSF7_9PROT</name>
<accession>A0ABX2KSF7</accession>
<evidence type="ECO:0000313" key="2">
    <source>
        <dbReference type="EMBL" id="NUB03685.1"/>
    </source>
</evidence>
<comment type="caution">
    <text evidence="2">The sequence shown here is derived from an EMBL/GenBank/DDBJ whole genome shotgun (WGS) entry which is preliminary data.</text>
</comment>
<evidence type="ECO:0000256" key="1">
    <source>
        <dbReference type="SAM" id="MobiDB-lite"/>
    </source>
</evidence>
<gene>
    <name evidence="2" type="ORF">GBZ48_31205</name>
</gene>